<dbReference type="Pfam" id="PF01965">
    <property type="entry name" value="DJ-1_PfpI"/>
    <property type="match status" value="1"/>
</dbReference>
<dbReference type="EMBL" id="ML996170">
    <property type="protein sequence ID" value="KAF2732901.1"/>
    <property type="molecule type" value="Genomic_DNA"/>
</dbReference>
<dbReference type="Gene3D" id="3.40.50.880">
    <property type="match status" value="1"/>
</dbReference>
<reference evidence="2" key="1">
    <citation type="journal article" date="2020" name="Stud. Mycol.">
        <title>101 Dothideomycetes genomes: a test case for predicting lifestyles and emergence of pathogens.</title>
        <authorList>
            <person name="Haridas S."/>
            <person name="Albert R."/>
            <person name="Binder M."/>
            <person name="Bloem J."/>
            <person name="Labutti K."/>
            <person name="Salamov A."/>
            <person name="Andreopoulos B."/>
            <person name="Baker S."/>
            <person name="Barry K."/>
            <person name="Bills G."/>
            <person name="Bluhm B."/>
            <person name="Cannon C."/>
            <person name="Castanera R."/>
            <person name="Culley D."/>
            <person name="Daum C."/>
            <person name="Ezra D."/>
            <person name="Gonzalez J."/>
            <person name="Henrissat B."/>
            <person name="Kuo A."/>
            <person name="Liang C."/>
            <person name="Lipzen A."/>
            <person name="Lutzoni F."/>
            <person name="Magnuson J."/>
            <person name="Mondo S."/>
            <person name="Nolan M."/>
            <person name="Ohm R."/>
            <person name="Pangilinan J."/>
            <person name="Park H.-J."/>
            <person name="Ramirez L."/>
            <person name="Alfaro M."/>
            <person name="Sun H."/>
            <person name="Tritt A."/>
            <person name="Yoshinaga Y."/>
            <person name="Zwiers L.-H."/>
            <person name="Turgeon B."/>
            <person name="Goodwin S."/>
            <person name="Spatafora J."/>
            <person name="Crous P."/>
            <person name="Grigoriev I."/>
        </authorList>
    </citation>
    <scope>NUCLEOTIDE SEQUENCE</scope>
    <source>
        <strain evidence="2">CBS 125425</strain>
    </source>
</reference>
<proteinExistence type="predicted"/>
<dbReference type="AlphaFoldDB" id="A0A9P4V172"/>
<keyword evidence="3" id="KW-1185">Reference proteome</keyword>
<sequence>MAPLRIGVLIVTPIQLLDIAPIDLFSMLKRDYFEACKFPPPLLDISIPTKDLEIIYIGASGPNTHAETTANLSLQINAGLDDARVAPGALDILLIPGPPPRTKPEEEVLDFVRSHVKAGVELLTICTGIWVAGYAGVLDGKRATGSRGVMDMLQKDFPAVKWEDKRYVHDGKLWTAGGITNGMDMVAAYMRHRWADNPRLPETVLAMAEVMDRGESYETGKVRFTAWWVVHILRSWIGGLMKSKKAV</sequence>
<gene>
    <name evidence="2" type="ORF">EJ04DRAFT_513641</name>
</gene>
<feature type="domain" description="DJ-1/PfpI" evidence="1">
    <location>
        <begin position="50"/>
        <end position="190"/>
    </location>
</feature>
<evidence type="ECO:0000313" key="2">
    <source>
        <dbReference type="EMBL" id="KAF2732901.1"/>
    </source>
</evidence>
<dbReference type="Proteomes" id="UP000799444">
    <property type="component" value="Unassembled WGS sequence"/>
</dbReference>
<dbReference type="PANTHER" id="PTHR43130:SF7">
    <property type="entry name" value="DJ-1_PFPI DOMAIN-CONTAINING PROTEIN"/>
    <property type="match status" value="1"/>
</dbReference>
<dbReference type="InterPro" id="IPR029062">
    <property type="entry name" value="Class_I_gatase-like"/>
</dbReference>
<dbReference type="SUPFAM" id="SSF52317">
    <property type="entry name" value="Class I glutamine amidotransferase-like"/>
    <property type="match status" value="1"/>
</dbReference>
<dbReference type="OrthoDB" id="543156at2759"/>
<dbReference type="InterPro" id="IPR002818">
    <property type="entry name" value="DJ-1/PfpI"/>
</dbReference>
<protein>
    <submittedName>
        <fullName evidence="2">Class I glutamine amidotransferase-like protein</fullName>
    </submittedName>
</protein>
<evidence type="ECO:0000313" key="3">
    <source>
        <dbReference type="Proteomes" id="UP000799444"/>
    </source>
</evidence>
<dbReference type="PANTHER" id="PTHR43130">
    <property type="entry name" value="ARAC-FAMILY TRANSCRIPTIONAL REGULATOR"/>
    <property type="match status" value="1"/>
</dbReference>
<name>A0A9P4V172_9PLEO</name>
<organism evidence="2 3">
    <name type="scientific">Polyplosphaeria fusca</name>
    <dbReference type="NCBI Taxonomy" id="682080"/>
    <lineage>
        <taxon>Eukaryota</taxon>
        <taxon>Fungi</taxon>
        <taxon>Dikarya</taxon>
        <taxon>Ascomycota</taxon>
        <taxon>Pezizomycotina</taxon>
        <taxon>Dothideomycetes</taxon>
        <taxon>Pleosporomycetidae</taxon>
        <taxon>Pleosporales</taxon>
        <taxon>Tetraplosphaeriaceae</taxon>
        <taxon>Polyplosphaeria</taxon>
    </lineage>
</organism>
<dbReference type="InterPro" id="IPR052158">
    <property type="entry name" value="INH-QAR"/>
</dbReference>
<accession>A0A9P4V172</accession>
<comment type="caution">
    <text evidence="2">The sequence shown here is derived from an EMBL/GenBank/DDBJ whole genome shotgun (WGS) entry which is preliminary data.</text>
</comment>
<evidence type="ECO:0000259" key="1">
    <source>
        <dbReference type="Pfam" id="PF01965"/>
    </source>
</evidence>
<keyword evidence="2" id="KW-0315">Glutamine amidotransferase</keyword>